<evidence type="ECO:0000313" key="1">
    <source>
        <dbReference type="EMBL" id="KIK74146.1"/>
    </source>
</evidence>
<organism evidence="1 2">
    <name type="scientific">Paxillus rubicundulus Ve08.2h10</name>
    <dbReference type="NCBI Taxonomy" id="930991"/>
    <lineage>
        <taxon>Eukaryota</taxon>
        <taxon>Fungi</taxon>
        <taxon>Dikarya</taxon>
        <taxon>Basidiomycota</taxon>
        <taxon>Agaricomycotina</taxon>
        <taxon>Agaricomycetes</taxon>
        <taxon>Agaricomycetidae</taxon>
        <taxon>Boletales</taxon>
        <taxon>Paxilineae</taxon>
        <taxon>Paxillaceae</taxon>
        <taxon>Paxillus</taxon>
    </lineage>
</organism>
<name>A0A0D0CT12_9AGAM</name>
<dbReference type="InParanoid" id="A0A0D0CT12"/>
<sequence>MFLLAARSRQVLLDLVKANREEYHNLSDAERKRIIKEFSDFKEMKIIGICASTQSKVNDVTQTFKLIGDKLNNLKARTGVETMLYATHGTTDLPLRGVAFATEGVQDFMGSLIGVEMQDLVSKMEGFAVQGIQGAAKNHQQHVCHVRANICEVINVNLRESLPFHPMKTLMIVPL</sequence>
<dbReference type="EMBL" id="KN829124">
    <property type="protein sequence ID" value="KIK74146.1"/>
    <property type="molecule type" value="Genomic_DNA"/>
</dbReference>
<protein>
    <submittedName>
        <fullName evidence="1">Uncharacterized protein</fullName>
    </submittedName>
</protein>
<proteinExistence type="predicted"/>
<evidence type="ECO:0000313" key="2">
    <source>
        <dbReference type="Proteomes" id="UP000054538"/>
    </source>
</evidence>
<gene>
    <name evidence="1" type="ORF">PAXRUDRAFT_20165</name>
</gene>
<dbReference type="HOGENOM" id="CLU_1533073_0_0_1"/>
<dbReference type="Proteomes" id="UP000054538">
    <property type="component" value="Unassembled WGS sequence"/>
</dbReference>
<keyword evidence="2" id="KW-1185">Reference proteome</keyword>
<reference evidence="2" key="2">
    <citation type="submission" date="2015-01" db="EMBL/GenBank/DDBJ databases">
        <title>Evolutionary Origins and Diversification of the Mycorrhizal Mutualists.</title>
        <authorList>
            <consortium name="DOE Joint Genome Institute"/>
            <consortium name="Mycorrhizal Genomics Consortium"/>
            <person name="Kohler A."/>
            <person name="Kuo A."/>
            <person name="Nagy L.G."/>
            <person name="Floudas D."/>
            <person name="Copeland A."/>
            <person name="Barry K.W."/>
            <person name="Cichocki N."/>
            <person name="Veneault-Fourrey C."/>
            <person name="LaButti K."/>
            <person name="Lindquist E.A."/>
            <person name="Lipzen A."/>
            <person name="Lundell T."/>
            <person name="Morin E."/>
            <person name="Murat C."/>
            <person name="Riley R."/>
            <person name="Ohm R."/>
            <person name="Sun H."/>
            <person name="Tunlid A."/>
            <person name="Henrissat B."/>
            <person name="Grigoriev I.V."/>
            <person name="Hibbett D.S."/>
            <person name="Martin F."/>
        </authorList>
    </citation>
    <scope>NUCLEOTIDE SEQUENCE [LARGE SCALE GENOMIC DNA]</scope>
    <source>
        <strain evidence="2">Ve08.2h10</strain>
    </source>
</reference>
<accession>A0A0D0CT12</accession>
<dbReference type="AlphaFoldDB" id="A0A0D0CT12"/>
<dbReference type="OrthoDB" id="2685591at2759"/>
<reference evidence="1 2" key="1">
    <citation type="submission" date="2014-04" db="EMBL/GenBank/DDBJ databases">
        <authorList>
            <consortium name="DOE Joint Genome Institute"/>
            <person name="Kuo A."/>
            <person name="Kohler A."/>
            <person name="Jargeat P."/>
            <person name="Nagy L.G."/>
            <person name="Floudas D."/>
            <person name="Copeland A."/>
            <person name="Barry K.W."/>
            <person name="Cichocki N."/>
            <person name="Veneault-Fourrey C."/>
            <person name="LaButti K."/>
            <person name="Lindquist E.A."/>
            <person name="Lipzen A."/>
            <person name="Lundell T."/>
            <person name="Morin E."/>
            <person name="Murat C."/>
            <person name="Sun H."/>
            <person name="Tunlid A."/>
            <person name="Henrissat B."/>
            <person name="Grigoriev I.V."/>
            <person name="Hibbett D.S."/>
            <person name="Martin F."/>
            <person name="Nordberg H.P."/>
            <person name="Cantor M.N."/>
            <person name="Hua S.X."/>
        </authorList>
    </citation>
    <scope>NUCLEOTIDE SEQUENCE [LARGE SCALE GENOMIC DNA]</scope>
    <source>
        <strain evidence="1 2">Ve08.2h10</strain>
    </source>
</reference>